<feature type="compositionally biased region" description="Low complexity" evidence="9">
    <location>
        <begin position="448"/>
        <end position="460"/>
    </location>
</feature>
<feature type="region of interest" description="Disordered" evidence="9">
    <location>
        <begin position="112"/>
        <end position="136"/>
    </location>
</feature>
<dbReference type="Gene3D" id="2.30.30.60">
    <property type="match status" value="1"/>
</dbReference>
<dbReference type="Gene3D" id="4.10.1000.10">
    <property type="entry name" value="Zinc finger, CCCH-type"/>
    <property type="match status" value="2"/>
</dbReference>
<feature type="region of interest" description="Disordered" evidence="9">
    <location>
        <begin position="1"/>
        <end position="93"/>
    </location>
</feature>
<feature type="compositionally biased region" description="Low complexity" evidence="9">
    <location>
        <begin position="467"/>
        <end position="480"/>
    </location>
</feature>
<dbReference type="InterPro" id="IPR010920">
    <property type="entry name" value="LSM_dom_sf"/>
</dbReference>
<dbReference type="Gene3D" id="3.30.1370.50">
    <property type="entry name" value="R3H-like domain"/>
    <property type="match status" value="1"/>
</dbReference>
<feature type="zinc finger region" description="C3H1-type" evidence="8">
    <location>
        <begin position="705"/>
        <end position="732"/>
    </location>
</feature>
<dbReference type="PANTHER" id="PTHR30566:SF5">
    <property type="entry name" value="MECHANOSENSITIVE ION CHANNEL PROTEIN 1, MITOCHONDRIAL-RELATED"/>
    <property type="match status" value="1"/>
</dbReference>
<proteinExistence type="predicted"/>
<keyword evidence="2" id="KW-0812">Transmembrane</keyword>
<gene>
    <name evidence="12" type="ORF">PGLA2088_LOCUS9128</name>
</gene>
<dbReference type="SUPFAM" id="SSF90229">
    <property type="entry name" value="CCCH zinc finger"/>
    <property type="match status" value="2"/>
</dbReference>
<name>A0A813IMA6_POLGL</name>
<feature type="compositionally biased region" description="Low complexity" evidence="9">
    <location>
        <begin position="386"/>
        <end position="415"/>
    </location>
</feature>
<keyword evidence="6" id="KW-1133">Transmembrane helix</keyword>
<organism evidence="12 13">
    <name type="scientific">Polarella glacialis</name>
    <name type="common">Dinoflagellate</name>
    <dbReference type="NCBI Taxonomy" id="89957"/>
    <lineage>
        <taxon>Eukaryota</taxon>
        <taxon>Sar</taxon>
        <taxon>Alveolata</taxon>
        <taxon>Dinophyceae</taxon>
        <taxon>Suessiales</taxon>
        <taxon>Suessiaceae</taxon>
        <taxon>Polarella</taxon>
    </lineage>
</organism>
<feature type="zinc finger region" description="C3H1-type" evidence="8">
    <location>
        <begin position="764"/>
        <end position="791"/>
    </location>
</feature>
<feature type="compositionally biased region" description="Low complexity" evidence="9">
    <location>
        <begin position="1276"/>
        <end position="1288"/>
    </location>
</feature>
<dbReference type="InterPro" id="IPR036855">
    <property type="entry name" value="Znf_CCCH_sf"/>
</dbReference>
<dbReference type="SMART" id="SM00393">
    <property type="entry name" value="R3H"/>
    <property type="match status" value="1"/>
</dbReference>
<dbReference type="GO" id="GO:0016020">
    <property type="term" value="C:membrane"/>
    <property type="evidence" value="ECO:0007669"/>
    <property type="project" value="UniProtKB-SubCell"/>
</dbReference>
<dbReference type="Pfam" id="PF00642">
    <property type="entry name" value="zf-CCCH"/>
    <property type="match status" value="2"/>
</dbReference>
<dbReference type="Gene3D" id="1.10.287.1260">
    <property type="match status" value="1"/>
</dbReference>
<dbReference type="GO" id="GO:0055085">
    <property type="term" value="P:transmembrane transport"/>
    <property type="evidence" value="ECO:0007669"/>
    <property type="project" value="InterPro"/>
</dbReference>
<feature type="compositionally biased region" description="Polar residues" evidence="9">
    <location>
        <begin position="640"/>
        <end position="653"/>
    </location>
</feature>
<feature type="compositionally biased region" description="Polar residues" evidence="9">
    <location>
        <begin position="670"/>
        <end position="685"/>
    </location>
</feature>
<dbReference type="Proteomes" id="UP000626109">
    <property type="component" value="Unassembled WGS sequence"/>
</dbReference>
<dbReference type="InterPro" id="IPR006685">
    <property type="entry name" value="MscS_channel_2nd"/>
</dbReference>
<evidence type="ECO:0000256" key="2">
    <source>
        <dbReference type="ARBA" id="ARBA00022692"/>
    </source>
</evidence>
<dbReference type="EMBL" id="CAJNNW010009971">
    <property type="protein sequence ID" value="CAE8651596.1"/>
    <property type="molecule type" value="Genomic_DNA"/>
</dbReference>
<evidence type="ECO:0000256" key="4">
    <source>
        <dbReference type="ARBA" id="ARBA00022771"/>
    </source>
</evidence>
<protein>
    <recommendedName>
        <fullName evidence="14">Mechanosensitive ion channel protein</fullName>
    </recommendedName>
</protein>
<dbReference type="SUPFAM" id="SSF82708">
    <property type="entry name" value="R3H domain"/>
    <property type="match status" value="1"/>
</dbReference>
<dbReference type="PROSITE" id="PS51061">
    <property type="entry name" value="R3H"/>
    <property type="match status" value="1"/>
</dbReference>
<keyword evidence="4 8" id="KW-0863">Zinc-finger</keyword>
<dbReference type="SMART" id="SM00356">
    <property type="entry name" value="ZnF_C3H1"/>
    <property type="match status" value="2"/>
</dbReference>
<dbReference type="InterPro" id="IPR023408">
    <property type="entry name" value="MscS_beta-dom_sf"/>
</dbReference>
<dbReference type="PANTHER" id="PTHR30566">
    <property type="entry name" value="YNAI-RELATED MECHANOSENSITIVE ION CHANNEL"/>
    <property type="match status" value="1"/>
</dbReference>
<evidence type="ECO:0000256" key="6">
    <source>
        <dbReference type="ARBA" id="ARBA00022989"/>
    </source>
</evidence>
<evidence type="ECO:0000256" key="5">
    <source>
        <dbReference type="ARBA" id="ARBA00022833"/>
    </source>
</evidence>
<dbReference type="InterPro" id="IPR001374">
    <property type="entry name" value="R3H_dom"/>
</dbReference>
<dbReference type="InterPro" id="IPR000571">
    <property type="entry name" value="Znf_CCCH"/>
</dbReference>
<feature type="domain" description="C3H1-type" evidence="10">
    <location>
        <begin position="764"/>
        <end position="791"/>
    </location>
</feature>
<evidence type="ECO:0008006" key="14">
    <source>
        <dbReference type="Google" id="ProtNLM"/>
    </source>
</evidence>
<dbReference type="Pfam" id="PF01424">
    <property type="entry name" value="R3H"/>
    <property type="match status" value="1"/>
</dbReference>
<feature type="region of interest" description="Disordered" evidence="9">
    <location>
        <begin position="357"/>
        <end position="415"/>
    </location>
</feature>
<evidence type="ECO:0000259" key="10">
    <source>
        <dbReference type="PROSITE" id="PS50103"/>
    </source>
</evidence>
<comment type="caution">
    <text evidence="12">The sequence shown here is derived from an EMBL/GenBank/DDBJ whole genome shotgun (WGS) entry which is preliminary data.</text>
</comment>
<evidence type="ECO:0000256" key="8">
    <source>
        <dbReference type="PROSITE-ProRule" id="PRU00723"/>
    </source>
</evidence>
<feature type="region of interest" description="Disordered" evidence="9">
    <location>
        <begin position="1237"/>
        <end position="1312"/>
    </location>
</feature>
<feature type="compositionally biased region" description="Basic residues" evidence="9">
    <location>
        <begin position="56"/>
        <end position="67"/>
    </location>
</feature>
<evidence type="ECO:0000256" key="1">
    <source>
        <dbReference type="ARBA" id="ARBA00004370"/>
    </source>
</evidence>
<dbReference type="GO" id="GO:0008270">
    <property type="term" value="F:zinc ion binding"/>
    <property type="evidence" value="ECO:0007669"/>
    <property type="project" value="UniProtKB-KW"/>
</dbReference>
<comment type="subcellular location">
    <subcellularLocation>
        <location evidence="1">Membrane</location>
    </subcellularLocation>
</comment>
<evidence type="ECO:0000256" key="7">
    <source>
        <dbReference type="ARBA" id="ARBA00023136"/>
    </source>
</evidence>
<keyword evidence="5 8" id="KW-0862">Zinc</keyword>
<feature type="compositionally biased region" description="Low complexity" evidence="9">
    <location>
        <begin position="1296"/>
        <end position="1312"/>
    </location>
</feature>
<evidence type="ECO:0000313" key="12">
    <source>
        <dbReference type="EMBL" id="CAE8651596.1"/>
    </source>
</evidence>
<evidence type="ECO:0000256" key="9">
    <source>
        <dbReference type="SAM" id="MobiDB-lite"/>
    </source>
</evidence>
<feature type="region of interest" description="Disordered" evidence="9">
    <location>
        <begin position="429"/>
        <end position="503"/>
    </location>
</feature>
<evidence type="ECO:0000259" key="11">
    <source>
        <dbReference type="PROSITE" id="PS51061"/>
    </source>
</evidence>
<dbReference type="SUPFAM" id="SSF50182">
    <property type="entry name" value="Sm-like ribonucleoproteins"/>
    <property type="match status" value="1"/>
</dbReference>
<dbReference type="PROSITE" id="PS50103">
    <property type="entry name" value="ZF_C3H1"/>
    <property type="match status" value="2"/>
</dbReference>
<feature type="domain" description="R3H" evidence="11">
    <location>
        <begin position="829"/>
        <end position="894"/>
    </location>
</feature>
<evidence type="ECO:0000256" key="3">
    <source>
        <dbReference type="ARBA" id="ARBA00022723"/>
    </source>
</evidence>
<keyword evidence="3 8" id="KW-0479">Metal-binding</keyword>
<evidence type="ECO:0000313" key="13">
    <source>
        <dbReference type="Proteomes" id="UP000626109"/>
    </source>
</evidence>
<reference evidence="12" key="1">
    <citation type="submission" date="2021-02" db="EMBL/GenBank/DDBJ databases">
        <authorList>
            <person name="Dougan E. K."/>
            <person name="Rhodes N."/>
            <person name="Thang M."/>
            <person name="Chan C."/>
        </authorList>
    </citation>
    <scope>NUCLEOTIDE SEQUENCE</scope>
</reference>
<dbReference type="CDD" id="cd02325">
    <property type="entry name" value="R3H"/>
    <property type="match status" value="1"/>
</dbReference>
<dbReference type="Pfam" id="PF00924">
    <property type="entry name" value="MS_channel_2nd"/>
    <property type="match status" value="1"/>
</dbReference>
<dbReference type="InterPro" id="IPR036867">
    <property type="entry name" value="R3H_dom_sf"/>
</dbReference>
<feature type="compositionally biased region" description="Low complexity" evidence="9">
    <location>
        <begin position="362"/>
        <end position="376"/>
    </location>
</feature>
<dbReference type="GO" id="GO:0003676">
    <property type="term" value="F:nucleic acid binding"/>
    <property type="evidence" value="ECO:0007669"/>
    <property type="project" value="UniProtKB-UniRule"/>
</dbReference>
<sequence>MPQRPGFGVLATGSSDEDAEAEQSGCAASSSANPPEVAGTAESGEGQVSNSNNKNNKNKNQKKHKERGWKTVGEGGRQQGTAVTSHAAPKAAPGCHIPGMPAVASKAAPVVTASSDDNNNNTSCGHAKRHGQAVSPKAPTQLRVALPAHAVSSGAKPTEGPEVEVPCMKPDGSLCLVLVPSRVLLAVGCAGIAESAEQLAGKLRFAHFAVPSAVVRPGLHLSQVPGVGVMILQLRSLPQGFMLSIRPSPSLPQIPENPVATKLLQNQQLRVYGTALFLRYSHSPQGSKHTYYAPMGIGEIHAFVEAVPGIAGMLQKAQGEAAKRRADQELEDEFRSRSLSSLLADSAAVGGGQSYSVRSFGQSSSASQPKASTSVGDDGRAGGGATNARRGISAQATPTGNCNTGGTQTTSNQTVTEAKARALAESTIRARDNITAQPRATSSLAAQVASGPVRPSVSPAAAPPPKKASFPSLPSAKALSQTLPPAKASPFRPSGKASSPVPRLPDPCPICDNTYQITHHMKRKAGCCSKRVCSTCGDEMLKIHLSRWGSFHGAPCPFCRHKPLDLQVAGDSDCDGGESMVIERAQQARVQEDAQLAQILQDIEAEGVSSWAGRVARGSHARQDQSSVSGATGRLRGDAAQQSRCNNNSNDSSHGGRVRELEAEVAQLRAQLSSSHSRGVSTRAASSAAAHNSPGASSSSHTDRTFKTTLCIYYQRGHCARGASCGFAHSSQELRIRSFTIREGTALDPPQTFMPQSRVRQPANYKTSVCEFYERGACKFGAHCTFAHGSGELQAAPQRPSSVVQNWLAARSICAAAGLGGGGAEAASMEGQSEIAVWRRRLVEAKAARRPFAFPPQLTAADRKVIHMICDELSIEHESRGEGAQRCIHIFFEDDDASLHYDHEDMAPSSHGYQSHDDYDCPLTVPDKQETLSSVREARVNALKTSLQVVVWTLYTFAVLWYLGIRVGRLILIPGTTALVIGWVGREIVANMISGVVLHLTQPFAQGDWVSLDPHIDGWVQDIGTFYTKVVQWDKRPVYVPNFKLMIRDIPKVPQIIREIQAMIYDHEDVDHVQHRLVRWRDIGEYSANVWVSCYTKPTIEVISMRILLCTTLDEAALSDDNPAASRVSLKRKLVESWSQKHTVYYHNECPPIPKKLTPKFVPSQCFRLGMCICKPGQNQDASFFHANLVRWLKPSFQSVKKKKSAPRQLLEDCYIVLRFQMVPALPVSAENAELEHHPMPPVVDPVVDAGSGLPCEDAEDAGSDAGSADPEHVNSDAGGNAGSNAGSDSEHGNQDAGSNAGSADSAEGFSA</sequence>
<feature type="compositionally biased region" description="Polar residues" evidence="9">
    <location>
        <begin position="434"/>
        <end position="445"/>
    </location>
</feature>
<accession>A0A813IMA6</accession>
<feature type="domain" description="C3H1-type" evidence="10">
    <location>
        <begin position="705"/>
        <end position="732"/>
    </location>
</feature>
<feature type="region of interest" description="Disordered" evidence="9">
    <location>
        <begin position="616"/>
        <end position="702"/>
    </location>
</feature>
<keyword evidence="7" id="KW-0472">Membrane</keyword>